<evidence type="ECO:0000256" key="1">
    <source>
        <dbReference type="ARBA" id="ARBA00004141"/>
    </source>
</evidence>
<keyword evidence="4" id="KW-1133">Transmembrane helix</keyword>
<feature type="transmembrane region" description="Helical" evidence="4">
    <location>
        <begin position="362"/>
        <end position="384"/>
    </location>
</feature>
<dbReference type="PANTHER" id="PTHR11360">
    <property type="entry name" value="MONOCARBOXYLATE TRANSPORTER"/>
    <property type="match status" value="1"/>
</dbReference>
<dbReference type="GO" id="GO:0016020">
    <property type="term" value="C:membrane"/>
    <property type="evidence" value="ECO:0007669"/>
    <property type="project" value="UniProtKB-SubCell"/>
</dbReference>
<feature type="transmembrane region" description="Helical" evidence="4">
    <location>
        <begin position="72"/>
        <end position="92"/>
    </location>
</feature>
<evidence type="ECO:0000256" key="2">
    <source>
        <dbReference type="ARBA" id="ARBA00006727"/>
    </source>
</evidence>
<feature type="transmembrane region" description="Helical" evidence="4">
    <location>
        <begin position="232"/>
        <end position="253"/>
    </location>
</feature>
<dbReference type="Pfam" id="PF07690">
    <property type="entry name" value="MFS_1"/>
    <property type="match status" value="1"/>
</dbReference>
<evidence type="ECO:0000313" key="7">
    <source>
        <dbReference type="Proteomes" id="UP000758603"/>
    </source>
</evidence>
<dbReference type="InterPro" id="IPR011701">
    <property type="entry name" value="MFS"/>
</dbReference>
<proteinExistence type="inferred from homology"/>
<dbReference type="OrthoDB" id="410267at2759"/>
<feature type="transmembrane region" description="Helical" evidence="4">
    <location>
        <begin position="29"/>
        <end position="52"/>
    </location>
</feature>
<evidence type="ECO:0000313" key="6">
    <source>
        <dbReference type="EMBL" id="KAH6657739.1"/>
    </source>
</evidence>
<evidence type="ECO:0000256" key="3">
    <source>
        <dbReference type="SAM" id="MobiDB-lite"/>
    </source>
</evidence>
<feature type="domain" description="Major facilitator superfamily (MFS) profile" evidence="5">
    <location>
        <begin position="28"/>
        <end position="422"/>
    </location>
</feature>
<feature type="transmembrane region" description="Helical" evidence="4">
    <location>
        <begin position="292"/>
        <end position="315"/>
    </location>
</feature>
<dbReference type="EMBL" id="JAGPXC010000002">
    <property type="protein sequence ID" value="KAH6657739.1"/>
    <property type="molecule type" value="Genomic_DNA"/>
</dbReference>
<protein>
    <submittedName>
        <fullName evidence="6">Monocarboxylate transporter</fullName>
    </submittedName>
</protein>
<evidence type="ECO:0000256" key="4">
    <source>
        <dbReference type="SAM" id="Phobius"/>
    </source>
</evidence>
<keyword evidence="4" id="KW-0472">Membrane</keyword>
<feature type="transmembrane region" description="Helical" evidence="4">
    <location>
        <begin position="186"/>
        <end position="208"/>
    </location>
</feature>
<feature type="transmembrane region" description="Helical" evidence="4">
    <location>
        <begin position="99"/>
        <end position="118"/>
    </location>
</feature>
<feature type="region of interest" description="Disordered" evidence="3">
    <location>
        <begin position="1"/>
        <end position="20"/>
    </location>
</feature>
<dbReference type="SUPFAM" id="SSF103473">
    <property type="entry name" value="MFS general substrate transporter"/>
    <property type="match status" value="1"/>
</dbReference>
<organism evidence="6 7">
    <name type="scientific">Truncatella angustata</name>
    <dbReference type="NCBI Taxonomy" id="152316"/>
    <lineage>
        <taxon>Eukaryota</taxon>
        <taxon>Fungi</taxon>
        <taxon>Dikarya</taxon>
        <taxon>Ascomycota</taxon>
        <taxon>Pezizomycotina</taxon>
        <taxon>Sordariomycetes</taxon>
        <taxon>Xylariomycetidae</taxon>
        <taxon>Amphisphaeriales</taxon>
        <taxon>Sporocadaceae</taxon>
        <taxon>Truncatella</taxon>
    </lineage>
</organism>
<comment type="similarity">
    <text evidence="2">Belongs to the major facilitator superfamily. Monocarboxylate porter (TC 2.A.1.13) family.</text>
</comment>
<feature type="transmembrane region" description="Helical" evidence="4">
    <location>
        <begin position="124"/>
        <end position="144"/>
    </location>
</feature>
<dbReference type="AlphaFoldDB" id="A0A9P9A160"/>
<keyword evidence="7" id="KW-1185">Reference proteome</keyword>
<dbReference type="InterPro" id="IPR020846">
    <property type="entry name" value="MFS_dom"/>
</dbReference>
<feature type="transmembrane region" description="Helical" evidence="4">
    <location>
        <begin position="268"/>
        <end position="285"/>
    </location>
</feature>
<comment type="caution">
    <text evidence="6">The sequence shown here is derived from an EMBL/GenBank/DDBJ whole genome shotgun (WGS) entry which is preliminary data.</text>
</comment>
<dbReference type="Gene3D" id="1.20.1250.20">
    <property type="entry name" value="MFS general substrate transporter like domains"/>
    <property type="match status" value="2"/>
</dbReference>
<dbReference type="GeneID" id="70131036"/>
<accession>A0A9P9A160</accession>
<gene>
    <name evidence="6" type="ORF">BKA67DRAFT_556199</name>
</gene>
<reference evidence="6" key="1">
    <citation type="journal article" date="2021" name="Nat. Commun.">
        <title>Genetic determinants of endophytism in the Arabidopsis root mycobiome.</title>
        <authorList>
            <person name="Mesny F."/>
            <person name="Miyauchi S."/>
            <person name="Thiergart T."/>
            <person name="Pickel B."/>
            <person name="Atanasova L."/>
            <person name="Karlsson M."/>
            <person name="Huettel B."/>
            <person name="Barry K.W."/>
            <person name="Haridas S."/>
            <person name="Chen C."/>
            <person name="Bauer D."/>
            <person name="Andreopoulos W."/>
            <person name="Pangilinan J."/>
            <person name="LaButti K."/>
            <person name="Riley R."/>
            <person name="Lipzen A."/>
            <person name="Clum A."/>
            <person name="Drula E."/>
            <person name="Henrissat B."/>
            <person name="Kohler A."/>
            <person name="Grigoriev I.V."/>
            <person name="Martin F.M."/>
            <person name="Hacquard S."/>
        </authorList>
    </citation>
    <scope>NUCLEOTIDE SEQUENCE</scope>
    <source>
        <strain evidence="6">MPI-SDFR-AT-0073</strain>
    </source>
</reference>
<sequence length="422" mass="44394">MTESSPQAVPQEAIEVEEEGQYPEGGTKAWLVVFGAWCAMIPSMGLLNTLAILQAQVSEKELPGVPESTIGWIFSCYAFFLYICGGQVGPIFDAHDIKVLIIPGCVGIVAAIVLFSLSHEFYQFLLSFGVLGGISASMLFNPSISAIGHWFSKRRALATGVACTAGGAGGVAFPLIILYLTPKIGFAWAMRVIGLICAATSVAACLLLRKRLPPNRKAGAAIDLRALSDTKYAITTAAIFLVEFAVFIPYTYISSYAIHMGLSAQKAYLLNAVLNAGAIPGRALPGYVADRFGVFNVMLITSSLCATLVLALWLTAPYGNEAMVTSFTVLFGFWSGAAISLTPVCIGQVCRTEDYGKRTGTTFSLSSIGALTGIPIAGAILQAADGEYWGVTVLAGVSYTAAAAMFGLARVFVGGWGVAVIV</sequence>
<dbReference type="PROSITE" id="PS50850">
    <property type="entry name" value="MFS"/>
    <property type="match status" value="1"/>
</dbReference>
<dbReference type="RefSeq" id="XP_045961973.1">
    <property type="nucleotide sequence ID" value="XM_046102144.1"/>
</dbReference>
<feature type="transmembrane region" description="Helical" evidence="4">
    <location>
        <begin position="396"/>
        <end position="421"/>
    </location>
</feature>
<evidence type="ECO:0000259" key="5">
    <source>
        <dbReference type="PROSITE" id="PS50850"/>
    </source>
</evidence>
<dbReference type="GO" id="GO:0022857">
    <property type="term" value="F:transmembrane transporter activity"/>
    <property type="evidence" value="ECO:0007669"/>
    <property type="project" value="InterPro"/>
</dbReference>
<dbReference type="InterPro" id="IPR050327">
    <property type="entry name" value="Proton-linked_MCT"/>
</dbReference>
<keyword evidence="4" id="KW-0812">Transmembrane</keyword>
<dbReference type="InterPro" id="IPR036259">
    <property type="entry name" value="MFS_trans_sf"/>
</dbReference>
<feature type="transmembrane region" description="Helical" evidence="4">
    <location>
        <begin position="156"/>
        <end position="180"/>
    </location>
</feature>
<feature type="transmembrane region" description="Helical" evidence="4">
    <location>
        <begin position="327"/>
        <end position="350"/>
    </location>
</feature>
<name>A0A9P9A160_9PEZI</name>
<dbReference type="Proteomes" id="UP000758603">
    <property type="component" value="Unassembled WGS sequence"/>
</dbReference>
<dbReference type="PANTHER" id="PTHR11360:SF240">
    <property type="entry name" value="MONOCARBOXYLATE TRANSPORTER (EUROFUNG)-RELATED"/>
    <property type="match status" value="1"/>
</dbReference>
<comment type="subcellular location">
    <subcellularLocation>
        <location evidence="1">Membrane</location>
        <topology evidence="1">Multi-pass membrane protein</topology>
    </subcellularLocation>
</comment>